<dbReference type="Proteomes" id="UP001472677">
    <property type="component" value="Unassembled WGS sequence"/>
</dbReference>
<evidence type="ECO:0000256" key="3">
    <source>
        <dbReference type="ARBA" id="ARBA00022490"/>
    </source>
</evidence>
<accession>A0ABR2C7B4</accession>
<dbReference type="PANTHER" id="PTHR35021:SF8">
    <property type="entry name" value="FIBER PROTEIN FB17"/>
    <property type="match status" value="1"/>
</dbReference>
<evidence type="ECO:0000256" key="5">
    <source>
        <dbReference type="ARBA" id="ARBA00023054"/>
    </source>
</evidence>
<dbReference type="Pfam" id="PF07058">
    <property type="entry name" value="MAP70"/>
    <property type="match status" value="1"/>
</dbReference>
<feature type="region of interest" description="Disordered" evidence="8">
    <location>
        <begin position="70"/>
        <end position="121"/>
    </location>
</feature>
<keyword evidence="3" id="KW-0963">Cytoplasm</keyword>
<evidence type="ECO:0000256" key="8">
    <source>
        <dbReference type="SAM" id="MobiDB-lite"/>
    </source>
</evidence>
<evidence type="ECO:0000256" key="6">
    <source>
        <dbReference type="ARBA" id="ARBA00023212"/>
    </source>
</evidence>
<evidence type="ECO:0000256" key="7">
    <source>
        <dbReference type="SAM" id="Coils"/>
    </source>
</evidence>
<protein>
    <recommendedName>
        <fullName evidence="11">FRIGIDA-like protein</fullName>
    </recommendedName>
</protein>
<keyword evidence="5 7" id="KW-0175">Coiled coil</keyword>
<dbReference type="InterPro" id="IPR009768">
    <property type="entry name" value="MAP70"/>
</dbReference>
<proteinExistence type="inferred from homology"/>
<reference evidence="9 10" key="1">
    <citation type="journal article" date="2024" name="G3 (Bethesda)">
        <title>Genome assembly of Hibiscus sabdariffa L. provides insights into metabolisms of medicinal natural products.</title>
        <authorList>
            <person name="Kim T."/>
        </authorList>
    </citation>
    <scope>NUCLEOTIDE SEQUENCE [LARGE SCALE GENOMIC DNA]</scope>
    <source>
        <strain evidence="9">TK-2024</strain>
        <tissue evidence="9">Old leaves</tissue>
    </source>
</reference>
<evidence type="ECO:0000256" key="4">
    <source>
        <dbReference type="ARBA" id="ARBA00022701"/>
    </source>
</evidence>
<evidence type="ECO:0008006" key="11">
    <source>
        <dbReference type="Google" id="ProtNLM"/>
    </source>
</evidence>
<keyword evidence="6" id="KW-0206">Cytoskeleton</keyword>
<keyword evidence="4" id="KW-0493">Microtubule</keyword>
<comment type="similarity">
    <text evidence="2">Belongs to the MAP70 family.</text>
</comment>
<evidence type="ECO:0000256" key="1">
    <source>
        <dbReference type="ARBA" id="ARBA00004245"/>
    </source>
</evidence>
<gene>
    <name evidence="9" type="ORF">V6N12_057650</name>
</gene>
<evidence type="ECO:0000256" key="2">
    <source>
        <dbReference type="ARBA" id="ARBA00008825"/>
    </source>
</evidence>
<dbReference type="PANTHER" id="PTHR35021">
    <property type="match status" value="1"/>
</dbReference>
<dbReference type="EMBL" id="JBBPBM010000066">
    <property type="protein sequence ID" value="KAK8514754.1"/>
    <property type="molecule type" value="Genomic_DNA"/>
</dbReference>
<name>A0ABR2C7B4_9ROSI</name>
<organism evidence="9 10">
    <name type="scientific">Hibiscus sabdariffa</name>
    <name type="common">roselle</name>
    <dbReference type="NCBI Taxonomy" id="183260"/>
    <lineage>
        <taxon>Eukaryota</taxon>
        <taxon>Viridiplantae</taxon>
        <taxon>Streptophyta</taxon>
        <taxon>Embryophyta</taxon>
        <taxon>Tracheophyta</taxon>
        <taxon>Spermatophyta</taxon>
        <taxon>Magnoliopsida</taxon>
        <taxon>eudicotyledons</taxon>
        <taxon>Gunneridae</taxon>
        <taxon>Pentapetalae</taxon>
        <taxon>rosids</taxon>
        <taxon>malvids</taxon>
        <taxon>Malvales</taxon>
        <taxon>Malvaceae</taxon>
        <taxon>Malvoideae</taxon>
        <taxon>Hibiscus</taxon>
    </lineage>
</organism>
<keyword evidence="10" id="KW-1185">Reference proteome</keyword>
<sequence>MVTVSGYGALSSCLLYLKSPYFSTADFSSPLQISCGNGCSENMDSSTPSADSDSGFQDLQQSANVALEVHSGTNESPLSPGDNRENSSTSTKRRRRDREPGESSTSRKRSEPGRKPYAELIKGKSVGGSAKILKDQIARKIASDKIADMGSIIFVVKLLMDSNSCDILPQVLGCLDQIETQCPVDVPVRPNILRIKQNIEKIEVDFKNDSFTKAKAKEELIKMEKEIKELNQLRTERSGELNDRVKMLENIFVNNMDFSVEILRTELASFVQWTLVDSHNPRPQHSLLDQQQHSLKFHETNPGKLTKEKLKIKRKDYGDKASMAAQFSAEATVRRVPPIETNLAVLEAQLKISQQEIAKLQDDNRALENKNKELTKKIENVQAQLSSRPFTATDVRFTVEQDEDGEELQSKFSDLKHQLYDENNNQVENHDFPGLEEALDKTTGRKVPAYLELIATRIAEDRGKATGSAHFSVLLLVCAAIKEMEDSVEVSDWEKLKKWAATLNQAGELGFQVGFANKLLNTKLLAYFATTELLKGIRQNLDLES</sequence>
<comment type="caution">
    <text evidence="9">The sequence shown here is derived from an EMBL/GenBank/DDBJ whole genome shotgun (WGS) entry which is preliminary data.</text>
</comment>
<feature type="compositionally biased region" description="Basic and acidic residues" evidence="8">
    <location>
        <begin position="108"/>
        <end position="117"/>
    </location>
</feature>
<feature type="coiled-coil region" evidence="7">
    <location>
        <begin position="343"/>
        <end position="384"/>
    </location>
</feature>
<evidence type="ECO:0000313" key="9">
    <source>
        <dbReference type="EMBL" id="KAK8514754.1"/>
    </source>
</evidence>
<comment type="subcellular location">
    <subcellularLocation>
        <location evidence="1">Cytoplasm</location>
        <location evidence="1">Cytoskeleton</location>
    </subcellularLocation>
</comment>
<evidence type="ECO:0000313" key="10">
    <source>
        <dbReference type="Proteomes" id="UP001472677"/>
    </source>
</evidence>